<feature type="compositionally biased region" description="Low complexity" evidence="1">
    <location>
        <begin position="49"/>
        <end position="61"/>
    </location>
</feature>
<feature type="compositionally biased region" description="Polar residues" evidence="1">
    <location>
        <begin position="576"/>
        <end position="590"/>
    </location>
</feature>
<feature type="compositionally biased region" description="Polar residues" evidence="1">
    <location>
        <begin position="1044"/>
        <end position="1058"/>
    </location>
</feature>
<feature type="region of interest" description="Disordered" evidence="1">
    <location>
        <begin position="49"/>
        <end position="90"/>
    </location>
</feature>
<feature type="compositionally biased region" description="Basic and acidic residues" evidence="1">
    <location>
        <begin position="897"/>
        <end position="924"/>
    </location>
</feature>
<dbReference type="Proteomes" id="UP000070412">
    <property type="component" value="Unassembled WGS sequence"/>
</dbReference>
<feature type="compositionally biased region" description="Polar residues" evidence="1">
    <location>
        <begin position="835"/>
        <end position="877"/>
    </location>
</feature>
<dbReference type="Pfam" id="PF15926">
    <property type="entry name" value="RNF220"/>
    <property type="match status" value="1"/>
</dbReference>
<dbReference type="OrthoDB" id="6270329at2759"/>
<feature type="region of interest" description="Disordered" evidence="1">
    <location>
        <begin position="663"/>
        <end position="703"/>
    </location>
</feature>
<feature type="compositionally biased region" description="Low complexity" evidence="1">
    <location>
        <begin position="609"/>
        <end position="630"/>
    </location>
</feature>
<feature type="compositionally biased region" description="Polar residues" evidence="1">
    <location>
        <begin position="664"/>
        <end position="695"/>
    </location>
</feature>
<feature type="compositionally biased region" description="Low complexity" evidence="1">
    <location>
        <begin position="151"/>
        <end position="168"/>
    </location>
</feature>
<dbReference type="InterPro" id="IPR031824">
    <property type="entry name" value="RNF220_mid"/>
</dbReference>
<sequence>MMSPLNILSNQISSLSNSPIINQSMMANIDSSNHSHHPHHHHLNLNHLNRSNDLIGNRPSTKSPPSPTLPNDSSNLKESNSSPTSSHSSTASMSSMAAVANNAAAASLLQAAIAAGNVPGMSSTLAQMFPGSFPLHVAAAAAAAFYGNTNTASTTSTTGSSTFTNNSNPYLFGPQQSTSTSQQQQLSSLLANAAARMAPNSSFPNVQSGKKFPEFSDCTKTGPSSINGSGNHSGSSLPSPTTSLPMYGLGQMNRSNPLNNPLMPLANMMLKQGSSSGHLSPQTETNSTARSSSIAHHSGPSSSSSSSSSILSPVLFSPVGNGNLSTDSLSQFSKQSNSQIRKAMLDVVGSEVASTQAESPYTAGYHRVSSRTPSSPLMGQSGPNSSSQTTSTNNGNHSPSTSNHHLSLNHSNITANNNNGSSNSGVLHCPICSISLEGVDINQHFFEEMRKIDSMRKLPDWSNESQSNQITDDYSNLIANASSCDDGIASVKRRKQSSSSSNFLSPSTSTFNEKFAQSMLPSSSSTSSSTSSSYQKKLQLPQSRWETFQRIRQNRHTRLAAFMRLTRRKYEVAYESSLQQQQTNPQTAAVSGSPHLPFHHQHQSVQGAHHNQPQLSSPQQQQLHQNTSSHNILAPHHHPSSHLGSQSQPHPFELFAKSIESKISPPNESSRNSSIHSPESVGSSNNGSTAVHPQRSSPSIPSSASSISAAAAAAAAAYQAHSLFAQQNPSNLLHSTLPFYTYHSSMPFPAGYPGFAGSADSFFNGSVALPPMTSTSPPSSSGILNGQHHPKIWRSIDTEQLEGDNRSASNNETRSMEQSVRSDSNENSLEHCNESSDQAITSVADQQKQSSSIPNSEFYSHPISPTSSVHSYGSNRSCSKRKDDDLEDNHSGSPGRRIPDKIIEKNGIENVNERSESRISRHSYDDDEERDEMKPCETSRTDKEGGDVERDLEDGNNIDVVADDGDDIDVVSNGDLNNILQRQQTSQQTTLVNRTQGKSFKRHYVDVYRREEMMNRKRSIFSSSATLPISRNSSSSSSSSSSSEANNFNQYFPSTDHSTTTTTTTAINP</sequence>
<feature type="region of interest" description="Disordered" evidence="1">
    <location>
        <begin position="576"/>
        <end position="649"/>
    </location>
</feature>
<organism evidence="3">
    <name type="scientific">Sarcoptes scabiei</name>
    <name type="common">Itch mite</name>
    <name type="synonym">Acarus scabiei</name>
    <dbReference type="NCBI Taxonomy" id="52283"/>
    <lineage>
        <taxon>Eukaryota</taxon>
        <taxon>Metazoa</taxon>
        <taxon>Ecdysozoa</taxon>
        <taxon>Arthropoda</taxon>
        <taxon>Chelicerata</taxon>
        <taxon>Arachnida</taxon>
        <taxon>Acari</taxon>
        <taxon>Acariformes</taxon>
        <taxon>Sarcoptiformes</taxon>
        <taxon>Astigmata</taxon>
        <taxon>Psoroptidia</taxon>
        <taxon>Sarcoptoidea</taxon>
        <taxon>Sarcoptidae</taxon>
        <taxon>Sarcoptinae</taxon>
        <taxon>Sarcoptes</taxon>
    </lineage>
</organism>
<feature type="compositionally biased region" description="Low complexity" evidence="1">
    <location>
        <begin position="79"/>
        <end position="90"/>
    </location>
</feature>
<feature type="compositionally biased region" description="Low complexity" evidence="1">
    <location>
        <begin position="175"/>
        <end position="187"/>
    </location>
</feature>
<evidence type="ECO:0000313" key="4">
    <source>
        <dbReference type="EnsemblMetazoa" id="KAF7493378.1"/>
    </source>
</evidence>
<dbReference type="EMBL" id="WVUK01000056">
    <property type="protein sequence ID" value="KAF7493378.1"/>
    <property type="molecule type" value="Genomic_DNA"/>
</dbReference>
<reference evidence="4" key="3">
    <citation type="submission" date="2022-06" db="UniProtKB">
        <authorList>
            <consortium name="EnsemblMetazoa"/>
        </authorList>
    </citation>
    <scope>IDENTIFICATION</scope>
</reference>
<feature type="compositionally biased region" description="Low complexity" evidence="1">
    <location>
        <begin position="222"/>
        <end position="245"/>
    </location>
</feature>
<feature type="compositionally biased region" description="Low complexity" evidence="1">
    <location>
        <begin position="522"/>
        <end position="533"/>
    </location>
</feature>
<evidence type="ECO:0000313" key="5">
    <source>
        <dbReference type="Proteomes" id="UP000070412"/>
    </source>
</evidence>
<gene>
    <name evidence="3" type="ORF">SSS_7961</name>
</gene>
<feature type="region of interest" description="Disordered" evidence="1">
    <location>
        <begin position="799"/>
        <end position="966"/>
    </location>
</feature>
<evidence type="ECO:0000256" key="1">
    <source>
        <dbReference type="SAM" id="MobiDB-lite"/>
    </source>
</evidence>
<feature type="region of interest" description="Disordered" evidence="1">
    <location>
        <begin position="356"/>
        <end position="417"/>
    </location>
</feature>
<reference evidence="5" key="1">
    <citation type="journal article" date="2020" name="PLoS Negl. Trop. Dis.">
        <title>High-quality nuclear genome for Sarcoptes scabiei-A critical resource for a neglected parasite.</title>
        <authorList>
            <person name="Korhonen P.K."/>
            <person name="Gasser R.B."/>
            <person name="Ma G."/>
            <person name="Wang T."/>
            <person name="Stroehlein A.J."/>
            <person name="Young N.D."/>
            <person name="Ang C.S."/>
            <person name="Fernando D.D."/>
            <person name="Lu H.C."/>
            <person name="Taylor S."/>
            <person name="Reynolds S.L."/>
            <person name="Mofiz E."/>
            <person name="Najaraj S.H."/>
            <person name="Gowda H."/>
            <person name="Madugundu A."/>
            <person name="Renuse S."/>
            <person name="Holt D."/>
            <person name="Pandey A."/>
            <person name="Papenfuss A.T."/>
            <person name="Fischer K."/>
        </authorList>
    </citation>
    <scope>NUCLEOTIDE SEQUENCE [LARGE SCALE GENOMIC DNA]</scope>
</reference>
<dbReference type="AlphaFoldDB" id="A0A834VH55"/>
<protein>
    <recommendedName>
        <fullName evidence="2">E3 ubiquitin-protein ligase RNF220 middle domain-containing protein</fullName>
    </recommendedName>
</protein>
<feature type="compositionally biased region" description="Polar residues" evidence="1">
    <location>
        <begin position="272"/>
        <end position="290"/>
    </location>
</feature>
<feature type="region of interest" description="Disordered" evidence="1">
    <location>
        <begin position="520"/>
        <end position="539"/>
    </location>
</feature>
<feature type="region of interest" description="Disordered" evidence="1">
    <location>
        <begin position="151"/>
        <end position="187"/>
    </location>
</feature>
<feature type="compositionally biased region" description="Acidic residues" evidence="1">
    <location>
        <begin position="950"/>
        <end position="966"/>
    </location>
</feature>
<feature type="compositionally biased region" description="Basic and acidic residues" evidence="1">
    <location>
        <begin position="880"/>
        <end position="890"/>
    </location>
</feature>
<feature type="compositionally biased region" description="Low complexity" evidence="1">
    <location>
        <begin position="1059"/>
        <end position="1069"/>
    </location>
</feature>
<feature type="compositionally biased region" description="Polar residues" evidence="1">
    <location>
        <begin position="806"/>
        <end position="827"/>
    </location>
</feature>
<name>A0A834VH55_SARSC</name>
<feature type="region of interest" description="Disordered" evidence="1">
    <location>
        <begin position="200"/>
        <end position="310"/>
    </location>
</feature>
<keyword evidence="5" id="KW-1185">Reference proteome</keyword>
<feature type="compositionally biased region" description="Low complexity" evidence="1">
    <location>
        <begin position="291"/>
        <end position="310"/>
    </location>
</feature>
<feature type="compositionally biased region" description="Low complexity" evidence="1">
    <location>
        <begin position="1033"/>
        <end position="1043"/>
    </location>
</feature>
<evidence type="ECO:0000259" key="2">
    <source>
        <dbReference type="Pfam" id="PF15926"/>
    </source>
</evidence>
<feature type="compositionally biased region" description="Low complexity" evidence="1">
    <location>
        <begin position="379"/>
        <end position="417"/>
    </location>
</feature>
<feature type="compositionally biased region" description="Low complexity" evidence="1">
    <location>
        <begin position="256"/>
        <end position="270"/>
    </location>
</feature>
<reference evidence="3" key="2">
    <citation type="submission" date="2020-01" db="EMBL/GenBank/DDBJ databases">
        <authorList>
            <person name="Korhonen P.K.K."/>
            <person name="Guangxu M.G."/>
            <person name="Wang T.W."/>
            <person name="Stroehlein A.J.S."/>
            <person name="Young N.D."/>
            <person name="Ang C.-S.A."/>
            <person name="Fernando D.W.F."/>
            <person name="Lu H.L."/>
            <person name="Taylor S.T."/>
            <person name="Ehtesham M.E.M."/>
            <person name="Najaraj S.H.N."/>
            <person name="Harsha G.H.G."/>
            <person name="Madugundu A.M."/>
            <person name="Renuse S.R."/>
            <person name="Holt D.H."/>
            <person name="Pandey A.P."/>
            <person name="Papenfuss A.P."/>
            <person name="Gasser R.B.G."/>
            <person name="Fischer K.F."/>
        </authorList>
    </citation>
    <scope>NUCLEOTIDE SEQUENCE</scope>
    <source>
        <strain evidence="3">SSS_KF_BRIS2020</strain>
    </source>
</reference>
<feature type="region of interest" description="Disordered" evidence="1">
    <location>
        <begin position="1025"/>
        <end position="1069"/>
    </location>
</feature>
<accession>A0A834VH55</accession>
<dbReference type="EnsemblMetazoa" id="SSS_7961s_mrna">
    <property type="protein sequence ID" value="KAF7493378.1"/>
    <property type="gene ID" value="SSS_7961"/>
</dbReference>
<feature type="domain" description="E3 ubiquitin-protein ligase RNF220 middle" evidence="2">
    <location>
        <begin position="426"/>
        <end position="570"/>
    </location>
</feature>
<evidence type="ECO:0000313" key="3">
    <source>
        <dbReference type="EMBL" id="KAF7493378.1"/>
    </source>
</evidence>
<feature type="compositionally biased region" description="Basic and acidic residues" evidence="1">
    <location>
        <begin position="931"/>
        <end position="949"/>
    </location>
</feature>
<proteinExistence type="predicted"/>